<evidence type="ECO:0000313" key="2">
    <source>
        <dbReference type="Proteomes" id="UP000293781"/>
    </source>
</evidence>
<gene>
    <name evidence="1" type="ORF">EV382_2815</name>
</gene>
<sequence length="83" mass="9218">MVVPTGLWYEPAPFVLMLRSARKNPDRADAPAILTETGAHLRDFGDLAARTTTAEELYATMLERYPRRVNPGSLWGAAKKTKS</sequence>
<protein>
    <submittedName>
        <fullName evidence="1">Uncharacterized protein</fullName>
    </submittedName>
</protein>
<dbReference type="EMBL" id="SHKK01000001">
    <property type="protein sequence ID" value="RZT79599.1"/>
    <property type="molecule type" value="Genomic_DNA"/>
</dbReference>
<dbReference type="Proteomes" id="UP000293781">
    <property type="component" value="Unassembled WGS sequence"/>
</dbReference>
<accession>A0A4Q7UJ32</accession>
<name>A0A4Q7UJ32_9ACTN</name>
<reference evidence="1 2" key="1">
    <citation type="submission" date="2019-02" db="EMBL/GenBank/DDBJ databases">
        <title>Sequencing the genomes of 1000 actinobacteria strains.</title>
        <authorList>
            <person name="Klenk H.-P."/>
        </authorList>
    </citation>
    <scope>NUCLEOTIDE SEQUENCE [LARGE SCALE GENOMIC DNA]</scope>
    <source>
        <strain evidence="1 2">DSM 45888</strain>
    </source>
</reference>
<keyword evidence="2" id="KW-1185">Reference proteome</keyword>
<evidence type="ECO:0000313" key="1">
    <source>
        <dbReference type="EMBL" id="RZT79599.1"/>
    </source>
</evidence>
<organism evidence="1 2">
    <name type="scientific">Micromonospora violae</name>
    <dbReference type="NCBI Taxonomy" id="1278207"/>
    <lineage>
        <taxon>Bacteria</taxon>
        <taxon>Bacillati</taxon>
        <taxon>Actinomycetota</taxon>
        <taxon>Actinomycetes</taxon>
        <taxon>Micromonosporales</taxon>
        <taxon>Micromonosporaceae</taxon>
        <taxon>Micromonospora</taxon>
    </lineage>
</organism>
<comment type="caution">
    <text evidence="1">The sequence shown here is derived from an EMBL/GenBank/DDBJ whole genome shotgun (WGS) entry which is preliminary data.</text>
</comment>
<proteinExistence type="predicted"/>
<dbReference type="AlphaFoldDB" id="A0A4Q7UJ32"/>